<proteinExistence type="predicted"/>
<keyword evidence="2" id="KW-0812">Transmembrane</keyword>
<feature type="region of interest" description="Disordered" evidence="1">
    <location>
        <begin position="197"/>
        <end position="218"/>
    </location>
</feature>
<evidence type="ECO:0000313" key="4">
    <source>
        <dbReference type="Proteomes" id="UP001058271"/>
    </source>
</evidence>
<name>A0ABY5YXJ2_9ACTN</name>
<gene>
    <name evidence="3" type="ORF">Drose_22980</name>
</gene>
<dbReference type="Proteomes" id="UP001058271">
    <property type="component" value="Chromosome"/>
</dbReference>
<accession>A0ABY5YXJ2</accession>
<evidence type="ECO:0000256" key="2">
    <source>
        <dbReference type="SAM" id="Phobius"/>
    </source>
</evidence>
<feature type="transmembrane region" description="Helical" evidence="2">
    <location>
        <begin position="7"/>
        <end position="28"/>
    </location>
</feature>
<keyword evidence="2" id="KW-0472">Membrane</keyword>
<keyword evidence="4" id="KW-1185">Reference proteome</keyword>
<sequence>MKRKTLDILVGLGGIVLAGLLLVAGIVLTTNANFANDYVTSQLSQQQITFKSADSLTAEERKSACLVEYAGQPLTTGKQAECYANEFIGLHLKTMAGGKTYAQLGDVQTQLRAKVTAAQQANDPALADLQKQLADVTAQRETVFKGETLRGLLLTSYGFSEFGAKAAQAALVAYIAAGLLFLLGAAGLVHAATTPGTKGFAVPEQTNGKENGKKLVDA</sequence>
<keyword evidence="2" id="KW-1133">Transmembrane helix</keyword>
<feature type="transmembrane region" description="Helical" evidence="2">
    <location>
        <begin position="166"/>
        <end position="189"/>
    </location>
</feature>
<dbReference type="EMBL" id="CP073721">
    <property type="protein sequence ID" value="UWZ34114.1"/>
    <property type="molecule type" value="Genomic_DNA"/>
</dbReference>
<evidence type="ECO:0000313" key="3">
    <source>
        <dbReference type="EMBL" id="UWZ34114.1"/>
    </source>
</evidence>
<reference evidence="3" key="1">
    <citation type="submission" date="2021-04" db="EMBL/GenBank/DDBJ databases">
        <title>Biosynthetic gene clusters of Dactylosporangioum roseum.</title>
        <authorList>
            <person name="Hartkoorn R.C."/>
            <person name="Beaudoing E."/>
            <person name="Hot D."/>
            <person name="Moureu S."/>
        </authorList>
    </citation>
    <scope>NUCLEOTIDE SEQUENCE</scope>
    <source>
        <strain evidence="3">NRRL B-16295</strain>
    </source>
</reference>
<organism evidence="3 4">
    <name type="scientific">Dactylosporangium roseum</name>
    <dbReference type="NCBI Taxonomy" id="47989"/>
    <lineage>
        <taxon>Bacteria</taxon>
        <taxon>Bacillati</taxon>
        <taxon>Actinomycetota</taxon>
        <taxon>Actinomycetes</taxon>
        <taxon>Micromonosporales</taxon>
        <taxon>Micromonosporaceae</taxon>
        <taxon>Dactylosporangium</taxon>
    </lineage>
</organism>
<evidence type="ECO:0000256" key="1">
    <source>
        <dbReference type="SAM" id="MobiDB-lite"/>
    </source>
</evidence>
<protein>
    <submittedName>
        <fullName evidence="3">Uncharacterized protein</fullName>
    </submittedName>
</protein>
<dbReference type="RefSeq" id="WP_260723411.1">
    <property type="nucleotide sequence ID" value="NZ_CP073721.1"/>
</dbReference>